<dbReference type="PRINTS" id="PR00081">
    <property type="entry name" value="GDHRDH"/>
</dbReference>
<reference evidence="2" key="1">
    <citation type="journal article" date="2021" name="Nat. Microbiol.">
        <title>Cocultivation of an ultrasmall environmental parasitic bacterium with lytic ability against bacteria associated with wastewater foams.</title>
        <authorList>
            <person name="Batinovic S."/>
            <person name="Rose J.J.A."/>
            <person name="Ratcliffe J."/>
            <person name="Seviour R.J."/>
            <person name="Petrovski S."/>
        </authorList>
    </citation>
    <scope>NUCLEOTIDE SEQUENCE</scope>
    <source>
        <strain evidence="2">CON44</strain>
    </source>
</reference>
<proteinExistence type="predicted"/>
<dbReference type="AlphaFoldDB" id="A0A857MCU1"/>
<sequence length="282" mass="30225">MAGREPQTIIITGAGDGIGAAAAKQLAERGERVVVVGRSAAKTAAVADKIGAPHHLADFAELAQVRALADELLEAYPKIDVLANNAGGIFRRESTVDGFDKTLQVNHLAPFLLTNLLLDRLADAGGAKVIATSSIGARLFGHLDVDDLNNERRWSANKSYGDAKLANILFTRELHRRYHDRGIAAVSFHPGNVATAFANDTSSVLALVFGNPLTRLSLDSPAKAGGKLVWLAEGTPGQTWKSGEFYDNNKVSPRWKMNRQSFDDNLAARLWERSAVMTGVGG</sequence>
<dbReference type="InterPro" id="IPR002347">
    <property type="entry name" value="SDR_fam"/>
</dbReference>
<protein>
    <submittedName>
        <fullName evidence="2">SDR family NAD(P)-dependent oxidoreductase</fullName>
    </submittedName>
</protein>
<evidence type="ECO:0000256" key="1">
    <source>
        <dbReference type="ARBA" id="ARBA00023002"/>
    </source>
</evidence>
<dbReference type="GO" id="GO:0016491">
    <property type="term" value="F:oxidoreductase activity"/>
    <property type="evidence" value="ECO:0007669"/>
    <property type="project" value="UniProtKB-KW"/>
</dbReference>
<evidence type="ECO:0000313" key="2">
    <source>
        <dbReference type="EMBL" id="QHN39552.1"/>
    </source>
</evidence>
<accession>A0A857MCU1</accession>
<dbReference type="InterPro" id="IPR036291">
    <property type="entry name" value="NAD(P)-bd_dom_sf"/>
</dbReference>
<dbReference type="RefSeq" id="WP_005193031.1">
    <property type="nucleotide sequence ID" value="NZ_CP045804.1"/>
</dbReference>
<dbReference type="PANTHER" id="PTHR43157">
    <property type="entry name" value="PHOSPHATIDYLINOSITOL-GLYCAN BIOSYNTHESIS CLASS F PROTEIN-RELATED"/>
    <property type="match status" value="1"/>
</dbReference>
<dbReference type="PANTHER" id="PTHR43157:SF31">
    <property type="entry name" value="PHOSPHATIDYLINOSITOL-GLYCAN BIOSYNTHESIS CLASS F PROTEIN"/>
    <property type="match status" value="1"/>
</dbReference>
<keyword evidence="1" id="KW-0560">Oxidoreductase</keyword>
<dbReference type="Gene3D" id="3.40.50.720">
    <property type="entry name" value="NAD(P)-binding Rossmann-like Domain"/>
    <property type="match status" value="1"/>
</dbReference>
<organism evidence="2">
    <name type="scientific">Gordonia amarae</name>
    <dbReference type="NCBI Taxonomy" id="36821"/>
    <lineage>
        <taxon>Bacteria</taxon>
        <taxon>Bacillati</taxon>
        <taxon>Actinomycetota</taxon>
        <taxon>Actinomycetes</taxon>
        <taxon>Mycobacteriales</taxon>
        <taxon>Gordoniaceae</taxon>
        <taxon>Gordonia</taxon>
    </lineage>
</organism>
<dbReference type="EMBL" id="CP045810">
    <property type="protein sequence ID" value="QHN39552.1"/>
    <property type="molecule type" value="Genomic_DNA"/>
</dbReference>
<gene>
    <name evidence="2" type="ORF">GII30_10630</name>
</gene>
<name>A0A857MCU1_9ACTN</name>
<dbReference type="SUPFAM" id="SSF51735">
    <property type="entry name" value="NAD(P)-binding Rossmann-fold domains"/>
    <property type="match status" value="1"/>
</dbReference>
<dbReference type="Pfam" id="PF00106">
    <property type="entry name" value="adh_short"/>
    <property type="match status" value="1"/>
</dbReference>